<geneLocation type="plasmid" evidence="4 5">
    <name>pSsAf2.3-2</name>
</geneLocation>
<feature type="transmembrane region" description="Helical" evidence="1">
    <location>
        <begin position="49"/>
        <end position="77"/>
    </location>
</feature>
<keyword evidence="1" id="KW-0472">Membrane</keyword>
<dbReference type="Pfam" id="PF01478">
    <property type="entry name" value="Peptidase_A24"/>
    <property type="match status" value="1"/>
</dbReference>
<dbReference type="AlphaFoldDB" id="A0A068Z4C8"/>
<dbReference type="GeneID" id="93738182"/>
<dbReference type="RefSeq" id="WP_040264731.1">
    <property type="nucleotide sequence ID" value="NZ_CP050855.1"/>
</dbReference>
<keyword evidence="1" id="KW-1133">Transmembrane helix</keyword>
<reference evidence="3" key="2">
    <citation type="submission" date="2014-06" db="EMBL/GenBank/DDBJ databases">
        <authorList>
            <person name="Foray V.V."/>
        </authorList>
    </citation>
    <scope>NUCLEOTIDE SEQUENCE</scope>
    <source>
        <strain evidence="3">CWBI-2.3</strain>
        <plasmid evidence="4">pSsAf2.3-2</plasmid>
    </source>
</reference>
<dbReference type="GO" id="GO:0016020">
    <property type="term" value="C:membrane"/>
    <property type="evidence" value="ECO:0007669"/>
    <property type="project" value="InterPro"/>
</dbReference>
<evidence type="ECO:0000313" key="4">
    <source>
        <dbReference type="EMBL" id="QLH64532.1"/>
    </source>
</evidence>
<gene>
    <name evidence="3" type="ORF">SYMBAF_04735</name>
    <name evidence="4" type="ORF">SYMBAF_17045</name>
</gene>
<feature type="transmembrane region" description="Helical" evidence="1">
    <location>
        <begin position="113"/>
        <end position="135"/>
    </location>
</feature>
<dbReference type="STRING" id="138074.SYMBAF_190010"/>
<sequence length="202" mass="21237">MLTVVSLIIFSLMLAYATPTLYERARQSAAQSHRTTDGWENPIRIRSCLAILLLGGGMLSVALVSSNPVFTLFVLLLGSAAYIDGVTQWVPDMLIFALSWVALSAVLPGKDPLPPLAGAAVMLLPALTLNLVTAWRSQPPALAAGDLYVLPAVGAWLTPEWAAACLGGSLVLAAIAGKFARSVPFIPILYSVFMVVSLCGTG</sequence>
<dbReference type="GO" id="GO:0004190">
    <property type="term" value="F:aspartic-type endopeptidase activity"/>
    <property type="evidence" value="ECO:0007669"/>
    <property type="project" value="InterPro"/>
</dbReference>
<evidence type="ECO:0000313" key="5">
    <source>
        <dbReference type="Proteomes" id="UP000042738"/>
    </source>
</evidence>
<evidence type="ECO:0000259" key="2">
    <source>
        <dbReference type="Pfam" id="PF01478"/>
    </source>
</evidence>
<dbReference type="EMBL" id="CP050855">
    <property type="protein sequence ID" value="QLH62381.1"/>
    <property type="molecule type" value="Genomic_DNA"/>
</dbReference>
<dbReference type="EMBL" id="CP050857">
    <property type="protein sequence ID" value="QLH64532.1"/>
    <property type="molecule type" value="Genomic_DNA"/>
</dbReference>
<dbReference type="InterPro" id="IPR000045">
    <property type="entry name" value="Prepilin_IV_endopep_pep"/>
</dbReference>
<organism evidence="3 5">
    <name type="scientific">Serratia symbiotica</name>
    <dbReference type="NCBI Taxonomy" id="138074"/>
    <lineage>
        <taxon>Bacteria</taxon>
        <taxon>Pseudomonadati</taxon>
        <taxon>Pseudomonadota</taxon>
        <taxon>Gammaproteobacteria</taxon>
        <taxon>Enterobacterales</taxon>
        <taxon>Yersiniaceae</taxon>
        <taxon>Serratia</taxon>
    </lineage>
</organism>
<evidence type="ECO:0000256" key="1">
    <source>
        <dbReference type="SAM" id="Phobius"/>
    </source>
</evidence>
<protein>
    <submittedName>
        <fullName evidence="3">Prepilin peptidase</fullName>
    </submittedName>
</protein>
<proteinExistence type="predicted"/>
<name>A0A068Z4C8_9GAMM</name>
<feature type="domain" description="Prepilin type IV endopeptidase peptidase" evidence="2">
    <location>
        <begin position="72"/>
        <end position="176"/>
    </location>
</feature>
<feature type="transmembrane region" description="Helical" evidence="1">
    <location>
        <begin position="147"/>
        <end position="176"/>
    </location>
</feature>
<keyword evidence="4" id="KW-0614">Plasmid</keyword>
<accession>A0A068Z4C8</accession>
<dbReference type="Proteomes" id="UP000042738">
    <property type="component" value="Chromosome"/>
</dbReference>
<reference evidence="3 5" key="1">
    <citation type="journal article" date="2014" name="Genome Announc.">
        <title>Whole-Genome Sequence of Serratia symbiotica Strain CWBI-2.3T, a Free-Living Symbiont of the Black Bean Aphid Aphis fabae.</title>
        <authorList>
            <person name="Foray V."/>
            <person name="Grigorescu A.S."/>
            <person name="Sabri A."/>
            <person name="Haubruge E."/>
            <person name="Lognay G."/>
            <person name="Francis F."/>
            <person name="Fauconnier M.L."/>
            <person name="Hance T."/>
            <person name="Thonart P."/>
        </authorList>
    </citation>
    <scope>NUCLEOTIDE SEQUENCE [LARGE SCALE GENOMIC DNA]</scope>
    <source>
        <strain evidence="3">CWBI-2.3</strain>
        <plasmid evidence="4 5">pSsAf2.3-2</plasmid>
    </source>
</reference>
<evidence type="ECO:0000313" key="3">
    <source>
        <dbReference type="EMBL" id="QLH62381.1"/>
    </source>
</evidence>
<dbReference type="Proteomes" id="UP000042738">
    <property type="component" value="Plasmid pSsAf2.3-2"/>
</dbReference>
<reference evidence="3" key="3">
    <citation type="submission" date="2020-04" db="EMBL/GenBank/DDBJ databases">
        <title>Genomic Insight into Nascent Stage of Mutualistic Insect Bacterial Symbioses through the Bacterial Symbiont Serratia symbiotica.</title>
        <authorList>
            <person name="Renoz F."/>
            <person name="Foray V."/>
            <person name="Ambroise J."/>
            <person name="Baa-Puyoulet P."/>
            <person name="Bearzatto B."/>
            <person name="Mendez G.L."/>
            <person name="Vanderpoorten A."/>
            <person name="Mahillon J."/>
            <person name="Gala J.-L."/>
            <person name="Calevro F."/>
            <person name="Hance T."/>
        </authorList>
    </citation>
    <scope>NUCLEOTIDE SEQUENCE</scope>
    <source>
        <strain evidence="3">CWBI-2.3</strain>
        <plasmid evidence="4">pSsAf2.3-2</plasmid>
    </source>
</reference>
<keyword evidence="1" id="KW-0812">Transmembrane</keyword>
<feature type="transmembrane region" description="Helical" evidence="1">
    <location>
        <begin position="89"/>
        <end position="107"/>
    </location>
</feature>
<feature type="transmembrane region" description="Helical" evidence="1">
    <location>
        <begin position="182"/>
        <end position="201"/>
    </location>
</feature>